<sequence length="47" mass="5578">MGKSWFVRLLPAKSIFSFSWLTIDIQRIFGKKISVEWSVLNRETTFL</sequence>
<name>A0A0E9TNR8_ANGAN</name>
<organism evidence="1">
    <name type="scientific">Anguilla anguilla</name>
    <name type="common">European freshwater eel</name>
    <name type="synonym">Muraena anguilla</name>
    <dbReference type="NCBI Taxonomy" id="7936"/>
    <lineage>
        <taxon>Eukaryota</taxon>
        <taxon>Metazoa</taxon>
        <taxon>Chordata</taxon>
        <taxon>Craniata</taxon>
        <taxon>Vertebrata</taxon>
        <taxon>Euteleostomi</taxon>
        <taxon>Actinopterygii</taxon>
        <taxon>Neopterygii</taxon>
        <taxon>Teleostei</taxon>
        <taxon>Anguilliformes</taxon>
        <taxon>Anguillidae</taxon>
        <taxon>Anguilla</taxon>
    </lineage>
</organism>
<protein>
    <submittedName>
        <fullName evidence="1">Uncharacterized protein</fullName>
    </submittedName>
</protein>
<dbReference type="EMBL" id="GBXM01053460">
    <property type="protein sequence ID" value="JAH55117.1"/>
    <property type="molecule type" value="Transcribed_RNA"/>
</dbReference>
<proteinExistence type="predicted"/>
<accession>A0A0E9TNR8</accession>
<reference evidence="1" key="1">
    <citation type="submission" date="2014-11" db="EMBL/GenBank/DDBJ databases">
        <authorList>
            <person name="Amaro Gonzalez C."/>
        </authorList>
    </citation>
    <scope>NUCLEOTIDE SEQUENCE</scope>
</reference>
<evidence type="ECO:0000313" key="1">
    <source>
        <dbReference type="EMBL" id="JAH55117.1"/>
    </source>
</evidence>
<reference evidence="1" key="2">
    <citation type="journal article" date="2015" name="Fish Shellfish Immunol.">
        <title>Early steps in the European eel (Anguilla anguilla)-Vibrio vulnificus interaction in the gills: Role of the RtxA13 toxin.</title>
        <authorList>
            <person name="Callol A."/>
            <person name="Pajuelo D."/>
            <person name="Ebbesson L."/>
            <person name="Teles M."/>
            <person name="MacKenzie S."/>
            <person name="Amaro C."/>
        </authorList>
    </citation>
    <scope>NUCLEOTIDE SEQUENCE</scope>
</reference>
<dbReference type="AlphaFoldDB" id="A0A0E9TNR8"/>